<evidence type="ECO:0000313" key="3">
    <source>
        <dbReference type="Proteomes" id="UP000266673"/>
    </source>
</evidence>
<protein>
    <submittedName>
        <fullName evidence="2">Uncharacterized protein</fullName>
    </submittedName>
</protein>
<feature type="transmembrane region" description="Helical" evidence="1">
    <location>
        <begin position="108"/>
        <end position="129"/>
    </location>
</feature>
<evidence type="ECO:0000313" key="2">
    <source>
        <dbReference type="EMBL" id="RIB12798.1"/>
    </source>
</evidence>
<feature type="transmembrane region" description="Helical" evidence="1">
    <location>
        <begin position="170"/>
        <end position="194"/>
    </location>
</feature>
<gene>
    <name evidence="2" type="ORF">C2G38_1784840</name>
</gene>
<keyword evidence="1" id="KW-0812">Transmembrane</keyword>
<proteinExistence type="predicted"/>
<name>A0A397UTU2_9GLOM</name>
<reference evidence="2 3" key="1">
    <citation type="submission" date="2018-06" db="EMBL/GenBank/DDBJ databases">
        <title>Comparative genomics reveals the genomic features of Rhizophagus irregularis, R. cerebriforme, R. diaphanum and Gigaspora rosea, and their symbiotic lifestyle signature.</title>
        <authorList>
            <person name="Morin E."/>
            <person name="San Clemente H."/>
            <person name="Chen E.C.H."/>
            <person name="De La Providencia I."/>
            <person name="Hainaut M."/>
            <person name="Kuo A."/>
            <person name="Kohler A."/>
            <person name="Murat C."/>
            <person name="Tang N."/>
            <person name="Roy S."/>
            <person name="Loubradou J."/>
            <person name="Henrissat B."/>
            <person name="Grigoriev I.V."/>
            <person name="Corradi N."/>
            <person name="Roux C."/>
            <person name="Martin F.M."/>
        </authorList>
    </citation>
    <scope>NUCLEOTIDE SEQUENCE [LARGE SCALE GENOMIC DNA]</scope>
    <source>
        <strain evidence="2 3">DAOM 194757</strain>
    </source>
</reference>
<feature type="transmembrane region" description="Helical" evidence="1">
    <location>
        <begin position="141"/>
        <end position="164"/>
    </location>
</feature>
<sequence length="237" mass="27318">MDLLLLGMPKVRRQDNKAIMGLVRLTQEASKRFLAPENNQSAYIDSLLNDIAKKVPVNRSRLSSDNRPQKLFQDQIVIPISIGVANHENERNASKIGFIQNNWNEYKLQITTGIMIFVFSSILFHILSYKLKSEYFEKINFAIYIFGLIIPNFILSILFVINYSNDVPEIYWPSILVLCVPLLINFCIIAVTIYKGIKDPDIGEKFNEWVNEYRALADMSNLNTSLKLRLYVVHSLI</sequence>
<accession>A0A397UTU2</accession>
<organism evidence="2 3">
    <name type="scientific">Gigaspora rosea</name>
    <dbReference type="NCBI Taxonomy" id="44941"/>
    <lineage>
        <taxon>Eukaryota</taxon>
        <taxon>Fungi</taxon>
        <taxon>Fungi incertae sedis</taxon>
        <taxon>Mucoromycota</taxon>
        <taxon>Glomeromycotina</taxon>
        <taxon>Glomeromycetes</taxon>
        <taxon>Diversisporales</taxon>
        <taxon>Gigasporaceae</taxon>
        <taxon>Gigaspora</taxon>
    </lineage>
</organism>
<keyword evidence="1" id="KW-1133">Transmembrane helix</keyword>
<comment type="caution">
    <text evidence="2">The sequence shown here is derived from an EMBL/GenBank/DDBJ whole genome shotgun (WGS) entry which is preliminary data.</text>
</comment>
<keyword evidence="3" id="KW-1185">Reference proteome</keyword>
<evidence type="ECO:0000256" key="1">
    <source>
        <dbReference type="SAM" id="Phobius"/>
    </source>
</evidence>
<dbReference type="EMBL" id="QKWP01000988">
    <property type="protein sequence ID" value="RIB12798.1"/>
    <property type="molecule type" value="Genomic_DNA"/>
</dbReference>
<keyword evidence="1" id="KW-0472">Membrane</keyword>
<dbReference type="AlphaFoldDB" id="A0A397UTU2"/>
<dbReference type="Proteomes" id="UP000266673">
    <property type="component" value="Unassembled WGS sequence"/>
</dbReference>
<dbReference type="OrthoDB" id="2445774at2759"/>